<dbReference type="EMBL" id="CM018043">
    <property type="protein sequence ID" value="KAA8531149.1"/>
    <property type="molecule type" value="Genomic_DNA"/>
</dbReference>
<name>A0A5J5ALT5_9ASTE</name>
<accession>A0A5J5ALT5</accession>
<organism evidence="2 3">
    <name type="scientific">Nyssa sinensis</name>
    <dbReference type="NCBI Taxonomy" id="561372"/>
    <lineage>
        <taxon>Eukaryota</taxon>
        <taxon>Viridiplantae</taxon>
        <taxon>Streptophyta</taxon>
        <taxon>Embryophyta</taxon>
        <taxon>Tracheophyta</taxon>
        <taxon>Spermatophyta</taxon>
        <taxon>Magnoliopsida</taxon>
        <taxon>eudicotyledons</taxon>
        <taxon>Gunneridae</taxon>
        <taxon>Pentapetalae</taxon>
        <taxon>asterids</taxon>
        <taxon>Cornales</taxon>
        <taxon>Nyssaceae</taxon>
        <taxon>Nyssa</taxon>
    </lineage>
</organism>
<protein>
    <submittedName>
        <fullName evidence="2">Uncharacterized protein</fullName>
    </submittedName>
</protein>
<dbReference type="AlphaFoldDB" id="A0A5J5ALT5"/>
<keyword evidence="1" id="KW-0175">Coiled coil</keyword>
<evidence type="ECO:0000313" key="2">
    <source>
        <dbReference type="EMBL" id="KAA8531149.1"/>
    </source>
</evidence>
<reference evidence="2 3" key="1">
    <citation type="submission" date="2019-09" db="EMBL/GenBank/DDBJ databases">
        <title>A chromosome-level genome assembly of the Chinese tupelo Nyssa sinensis.</title>
        <authorList>
            <person name="Yang X."/>
            <person name="Kang M."/>
            <person name="Yang Y."/>
            <person name="Xiong H."/>
            <person name="Wang M."/>
            <person name="Zhang Z."/>
            <person name="Wang Z."/>
            <person name="Wu H."/>
            <person name="Ma T."/>
            <person name="Liu J."/>
            <person name="Xi Z."/>
        </authorList>
    </citation>
    <scope>NUCLEOTIDE SEQUENCE [LARGE SCALE GENOMIC DNA]</scope>
    <source>
        <strain evidence="2">J267</strain>
        <tissue evidence="2">Leaf</tissue>
    </source>
</reference>
<gene>
    <name evidence="2" type="ORF">F0562_005937</name>
</gene>
<dbReference type="Proteomes" id="UP000325577">
    <property type="component" value="Linkage Group LG2"/>
</dbReference>
<evidence type="ECO:0000313" key="3">
    <source>
        <dbReference type="Proteomes" id="UP000325577"/>
    </source>
</evidence>
<sequence length="127" mass="14456">MDATEAASRIENLQKDLEVSNTELAKANSVRKELENSHFEVEIARQSLAETKRKATVEVELIRIEARRDQDAVAKMGCELMGRGNNICVRKLLKLLFDFILENLDQVDLTPQELEEDEEDEDIPPTS</sequence>
<keyword evidence="3" id="KW-1185">Reference proteome</keyword>
<evidence type="ECO:0000256" key="1">
    <source>
        <dbReference type="SAM" id="Coils"/>
    </source>
</evidence>
<feature type="coiled-coil region" evidence="1">
    <location>
        <begin position="3"/>
        <end position="37"/>
    </location>
</feature>
<proteinExistence type="predicted"/>